<accession>A0A918D1Q6</accession>
<dbReference type="Proteomes" id="UP000624041">
    <property type="component" value="Unassembled WGS sequence"/>
</dbReference>
<evidence type="ECO:0000313" key="2">
    <source>
        <dbReference type="Proteomes" id="UP000624041"/>
    </source>
</evidence>
<name>A0A918D1Q6_9BACI</name>
<proteinExistence type="predicted"/>
<reference evidence="1" key="2">
    <citation type="submission" date="2020-09" db="EMBL/GenBank/DDBJ databases">
        <authorList>
            <person name="Sun Q."/>
            <person name="Ohkuma M."/>
        </authorList>
    </citation>
    <scope>NUCLEOTIDE SEQUENCE</scope>
    <source>
        <strain evidence="1">JCM 17251</strain>
    </source>
</reference>
<protein>
    <submittedName>
        <fullName evidence="1">Uncharacterized protein</fullName>
    </submittedName>
</protein>
<gene>
    <name evidence="1" type="ORF">GCM10007971_18550</name>
</gene>
<sequence>MRAVTIQGKYNVGKSLERMGILSCFSYRILSTYGTVHRNNLKVMIIKRDSLLL</sequence>
<organism evidence="1 2">
    <name type="scientific">Oceanobacillus indicireducens</name>
    <dbReference type="NCBI Taxonomy" id="1004261"/>
    <lineage>
        <taxon>Bacteria</taxon>
        <taxon>Bacillati</taxon>
        <taxon>Bacillota</taxon>
        <taxon>Bacilli</taxon>
        <taxon>Bacillales</taxon>
        <taxon>Bacillaceae</taxon>
        <taxon>Oceanobacillus</taxon>
    </lineage>
</organism>
<keyword evidence="2" id="KW-1185">Reference proteome</keyword>
<evidence type="ECO:0000313" key="1">
    <source>
        <dbReference type="EMBL" id="GGN57529.1"/>
    </source>
</evidence>
<comment type="caution">
    <text evidence="1">The sequence shown here is derived from an EMBL/GenBank/DDBJ whole genome shotgun (WGS) entry which is preliminary data.</text>
</comment>
<reference evidence="1" key="1">
    <citation type="journal article" date="2014" name="Int. J. Syst. Evol. Microbiol.">
        <title>Complete genome sequence of Corynebacterium casei LMG S-19264T (=DSM 44701T), isolated from a smear-ripened cheese.</title>
        <authorList>
            <consortium name="US DOE Joint Genome Institute (JGI-PGF)"/>
            <person name="Walter F."/>
            <person name="Albersmeier A."/>
            <person name="Kalinowski J."/>
            <person name="Ruckert C."/>
        </authorList>
    </citation>
    <scope>NUCLEOTIDE SEQUENCE</scope>
    <source>
        <strain evidence="1">JCM 17251</strain>
    </source>
</reference>
<dbReference type="EMBL" id="BMOS01000011">
    <property type="protein sequence ID" value="GGN57529.1"/>
    <property type="molecule type" value="Genomic_DNA"/>
</dbReference>
<dbReference type="AlphaFoldDB" id="A0A918D1Q6"/>